<comment type="caution">
    <text evidence="1">The sequence shown here is derived from an EMBL/GenBank/DDBJ whole genome shotgun (WGS) entry which is preliminary data.</text>
</comment>
<keyword evidence="2" id="KW-1185">Reference proteome</keyword>
<evidence type="ECO:0000313" key="2">
    <source>
        <dbReference type="Proteomes" id="UP001338309"/>
    </source>
</evidence>
<protein>
    <submittedName>
        <fullName evidence="1">Uncharacterized protein</fullName>
    </submittedName>
</protein>
<dbReference type="Proteomes" id="UP001338309">
    <property type="component" value="Unassembled WGS sequence"/>
</dbReference>
<name>A0ABQ6PJP0_9BACT</name>
<organism evidence="1 2">
    <name type="scientific">Algoriphagus confluentis</name>
    <dbReference type="NCBI Taxonomy" id="1697556"/>
    <lineage>
        <taxon>Bacteria</taxon>
        <taxon>Pseudomonadati</taxon>
        <taxon>Bacteroidota</taxon>
        <taxon>Cytophagia</taxon>
        <taxon>Cytophagales</taxon>
        <taxon>Cyclobacteriaceae</taxon>
        <taxon>Algoriphagus</taxon>
    </lineage>
</organism>
<reference evidence="1 2" key="1">
    <citation type="submission" date="2023-08" db="EMBL/GenBank/DDBJ databases">
        <title>Draft genome sequence of Algoriphagus confluentis.</title>
        <authorList>
            <person name="Takatani N."/>
            <person name="Hosokawa M."/>
            <person name="Sawabe T."/>
        </authorList>
    </citation>
    <scope>NUCLEOTIDE SEQUENCE [LARGE SCALE GENOMIC DNA]</scope>
    <source>
        <strain evidence="1 2">NBRC 111222</strain>
    </source>
</reference>
<evidence type="ECO:0000313" key="1">
    <source>
        <dbReference type="EMBL" id="GMQ28168.1"/>
    </source>
</evidence>
<sequence length="48" mass="5314">MISPIRDWDGVIGFGLVKGKADKELAEGIVGHTFVVRTGWRSTETRVK</sequence>
<proteinExistence type="predicted"/>
<accession>A0ABQ6PJP0</accession>
<gene>
    <name evidence="1" type="ORF">Aconfl_08110</name>
</gene>
<dbReference type="EMBL" id="BTPD01000002">
    <property type="protein sequence ID" value="GMQ28168.1"/>
    <property type="molecule type" value="Genomic_DNA"/>
</dbReference>